<organism evidence="4 6">
    <name type="scientific">Jejuia pallidilutea</name>
    <dbReference type="NCBI Taxonomy" id="504487"/>
    <lineage>
        <taxon>Bacteria</taxon>
        <taxon>Pseudomonadati</taxon>
        <taxon>Bacteroidota</taxon>
        <taxon>Flavobacteriia</taxon>
        <taxon>Flavobacteriales</taxon>
        <taxon>Flavobacteriaceae</taxon>
        <taxon>Jejuia</taxon>
    </lineage>
</organism>
<dbReference type="InterPro" id="IPR008979">
    <property type="entry name" value="Galactose-bd-like_sf"/>
</dbReference>
<dbReference type="eggNOG" id="COG3291">
    <property type="taxonomic scope" value="Bacteria"/>
</dbReference>
<evidence type="ECO:0000313" key="4">
    <source>
        <dbReference type="EMBL" id="GAL65370.1"/>
    </source>
</evidence>
<feature type="domain" description="CBM-cenC" evidence="3">
    <location>
        <begin position="515"/>
        <end position="637"/>
    </location>
</feature>
<dbReference type="EMBL" id="BBNY01000005">
    <property type="protein sequence ID" value="GAL89063.1"/>
    <property type="molecule type" value="Genomic_DNA"/>
</dbReference>
<evidence type="ECO:0000313" key="5">
    <source>
        <dbReference type="EMBL" id="GAL89063.1"/>
    </source>
</evidence>
<dbReference type="Pfam" id="PF02018">
    <property type="entry name" value="CBM_4_9"/>
    <property type="match status" value="2"/>
</dbReference>
<gene>
    <name evidence="4" type="ORF">JCM19301_3830</name>
    <name evidence="5" type="ORF">JCM19538_2052</name>
</gene>
<keyword evidence="2" id="KW-0732">Signal</keyword>
<dbReference type="GO" id="GO:0016798">
    <property type="term" value="F:hydrolase activity, acting on glycosyl bonds"/>
    <property type="evidence" value="ECO:0007669"/>
    <property type="project" value="InterPro"/>
</dbReference>
<accession>A0A090VKU2</accession>
<evidence type="ECO:0000313" key="7">
    <source>
        <dbReference type="Proteomes" id="UP000030184"/>
    </source>
</evidence>
<keyword evidence="1 4" id="KW-0378">Hydrolase</keyword>
<dbReference type="Proteomes" id="UP000029641">
    <property type="component" value="Unassembled WGS sequence"/>
</dbReference>
<dbReference type="Gene3D" id="2.60.120.260">
    <property type="entry name" value="Galactose-binding domain-like"/>
    <property type="match status" value="3"/>
</dbReference>
<protein>
    <submittedName>
        <fullName evidence="4">Glycosyl hydrolase family 16</fullName>
    </submittedName>
</protein>
<feature type="signal peptide" evidence="2">
    <location>
        <begin position="1"/>
        <end position="19"/>
    </location>
</feature>
<sequence length="653" mass="69020">MKTLKYIMSLALVFFISCAEDNNDLGFIEEVVAPSNVTAQFQITQDNSGLVTIIPNSEGAVSYNITPGDGTDVVSVKQGESFENIYSEGSYPVQIEAVGVTGLKTTVTKDLTVSFKAPENLEVTAEIDASNPFILNVSATADFAASFLVYFDTSNLDEEPTPLAVGETVSFEYPNVGDYAIKVVALSGGTETTEITQTIEIAAPTELPIDFEAFDANTFQGFGGASNAVIDNPDANGNSSSKVGRIVKGAGEGWAGNVITLSSPLNFSVRKAITMDVWSPRVGGKMLLKVENLDDGNIAYETEATLAGNSTWESVTFDLSEIDTSNSYQKIVVFFDFGTVGDGSADWTFYIDNIKQDLVSTGTFNDGLLTNGDFEAGSDSWIVGVDDNAPIGVVTDAGNTYYSVDVTTAGNSFDVNMSQKVAITEGETYTLIFDAWSDINRPIVAGIGLSGDPWSSTVETVNITPTRTTYALSLVATGFGAVNARVIFDLGADIGTVNIDNVSLFLGDGPFDDGLLTNGDFEAGSAPWIVGVDDNAPVAVVTDAGNTYYSVNVTTAGNGFDVNISQKVEIIEGETYTLTFDAWSDVNRAIIAGIGLSGDPWSSTVESVDITPDRTTYTLTLTATGFGATDARVIFDLGAEVGMVNIDNVSLSN</sequence>
<dbReference type="Proteomes" id="UP000030184">
    <property type="component" value="Unassembled WGS sequence"/>
</dbReference>
<name>A0A090VKU2_9FLAO</name>
<feature type="chain" id="PRO_5010408365" evidence="2">
    <location>
        <begin position="20"/>
        <end position="653"/>
    </location>
</feature>
<keyword evidence="7" id="KW-1185">Reference proteome</keyword>
<dbReference type="PROSITE" id="PS51257">
    <property type="entry name" value="PROKAR_LIPOPROTEIN"/>
    <property type="match status" value="1"/>
</dbReference>
<feature type="domain" description="CBM-cenC" evidence="3">
    <location>
        <begin position="368"/>
        <end position="490"/>
    </location>
</feature>
<comment type="caution">
    <text evidence="4">The sequence shown here is derived from an EMBL/GenBank/DDBJ whole genome shotgun (WGS) entry which is preliminary data.</text>
</comment>
<evidence type="ECO:0000259" key="3">
    <source>
        <dbReference type="Pfam" id="PF02018"/>
    </source>
</evidence>
<dbReference type="InterPro" id="IPR003305">
    <property type="entry name" value="CenC_carb-bd"/>
</dbReference>
<dbReference type="STRING" id="504487.JCM19538_2052"/>
<reference evidence="7" key="1">
    <citation type="journal article" date="2014" name="Genome Announc.">
        <title>Draft Genome Sequence of Marine Flavobacterium Jejuia pallidilutea Strain 11shimoA1 and Pigmentation Mutants.</title>
        <authorList>
            <person name="Takatani N."/>
            <person name="Nakanishi M."/>
            <person name="Meirelles P."/>
            <person name="Mino S."/>
            <person name="Suda W."/>
            <person name="Oshima K."/>
            <person name="Hattori M."/>
            <person name="Ohkuma M."/>
            <person name="Hosokawa M."/>
            <person name="Miyashita K."/>
            <person name="Thompson F.L."/>
            <person name="Niwa A."/>
            <person name="Sawabe T."/>
            <person name="Sawabe T."/>
        </authorList>
    </citation>
    <scope>NUCLEOTIDE SEQUENCE [LARGE SCALE GENOMIC DNA]</scope>
    <source>
        <strain evidence="7">JCM 19538</strain>
    </source>
</reference>
<dbReference type="RefSeq" id="WP_152603843.1">
    <property type="nucleotide sequence ID" value="NZ_BBNR01000001.1"/>
</dbReference>
<evidence type="ECO:0000313" key="6">
    <source>
        <dbReference type="Proteomes" id="UP000029641"/>
    </source>
</evidence>
<evidence type="ECO:0000256" key="2">
    <source>
        <dbReference type="SAM" id="SignalP"/>
    </source>
</evidence>
<proteinExistence type="predicted"/>
<dbReference type="AlphaFoldDB" id="A0A090VKU2"/>
<dbReference type="SUPFAM" id="SSF49785">
    <property type="entry name" value="Galactose-binding domain-like"/>
    <property type="match status" value="2"/>
</dbReference>
<evidence type="ECO:0000256" key="1">
    <source>
        <dbReference type="ARBA" id="ARBA00022801"/>
    </source>
</evidence>
<dbReference type="EMBL" id="BBNR01000001">
    <property type="protein sequence ID" value="GAL65370.1"/>
    <property type="molecule type" value="Genomic_DNA"/>
</dbReference>